<protein>
    <submittedName>
        <fullName evidence="5">Basic amino acid ABC transporter substrate-binding protein</fullName>
    </submittedName>
</protein>
<feature type="domain" description="Solute-binding protein family 3/N-terminal" evidence="3">
    <location>
        <begin position="50"/>
        <end position="274"/>
    </location>
</feature>
<name>A0A7X0RU10_9BACL</name>
<sequence length="284" mass="30768">MKKLSWGVLALMLTMFAAGCGAKDDGKEGAAPSAGEAGGTASADGAGAKVYLIGTDASYAPMESMDKDKIVGFDVDFLEAVMKEAGLDYKLENAGWDPLFTDLESKTHKYDAGISAISITDDRKGTFDFSMPYFESVNMILTKEDSAIANAQDLKDKKVAVQGATTAEELMKGIMGETNASLKRFDSNTVALLELEKGGVDAVVADFAVVQSYVQSHPDKKFKAMFDKTNFQSEYYGIMLPKGSELKAKLDPAIEKVRSSDAYKEMYKKWLGVEPDTTDLLKTK</sequence>
<dbReference type="RefSeq" id="WP_185671391.1">
    <property type="nucleotide sequence ID" value="NZ_JACJVP010000040.1"/>
</dbReference>
<evidence type="ECO:0000256" key="1">
    <source>
        <dbReference type="ARBA" id="ARBA00022729"/>
    </source>
</evidence>
<evidence type="ECO:0000313" key="6">
    <source>
        <dbReference type="Proteomes" id="UP000547209"/>
    </source>
</evidence>
<evidence type="ECO:0000259" key="4">
    <source>
        <dbReference type="SMART" id="SM00079"/>
    </source>
</evidence>
<comment type="caution">
    <text evidence="5">The sequence shown here is derived from an EMBL/GenBank/DDBJ whole genome shotgun (WGS) entry which is preliminary data.</text>
</comment>
<dbReference type="InterPro" id="IPR001320">
    <property type="entry name" value="Iontro_rcpt_C"/>
</dbReference>
<accession>A0A7X0RU10</accession>
<evidence type="ECO:0000259" key="3">
    <source>
        <dbReference type="SMART" id="SM00062"/>
    </source>
</evidence>
<evidence type="ECO:0000256" key="2">
    <source>
        <dbReference type="SAM" id="SignalP"/>
    </source>
</evidence>
<dbReference type="PROSITE" id="PS51257">
    <property type="entry name" value="PROKAR_LIPOPROTEIN"/>
    <property type="match status" value="1"/>
</dbReference>
<dbReference type="Proteomes" id="UP000547209">
    <property type="component" value="Unassembled WGS sequence"/>
</dbReference>
<dbReference type="PANTHER" id="PTHR35936:SF17">
    <property type="entry name" value="ARGININE-BINDING EXTRACELLULAR PROTEIN ARTP"/>
    <property type="match status" value="1"/>
</dbReference>
<feature type="signal peptide" evidence="2">
    <location>
        <begin position="1"/>
        <end position="22"/>
    </location>
</feature>
<dbReference type="CDD" id="cd13624">
    <property type="entry name" value="PBP2_Arg_Lys_His"/>
    <property type="match status" value="1"/>
</dbReference>
<dbReference type="Pfam" id="PF00497">
    <property type="entry name" value="SBP_bac_3"/>
    <property type="match status" value="1"/>
</dbReference>
<dbReference type="AlphaFoldDB" id="A0A7X0RU10"/>
<dbReference type="InterPro" id="IPR001638">
    <property type="entry name" value="Solute-binding_3/MltF_N"/>
</dbReference>
<feature type="domain" description="Ionotropic glutamate receptor C-terminal" evidence="4">
    <location>
        <begin position="50"/>
        <end position="273"/>
    </location>
</feature>
<dbReference type="PANTHER" id="PTHR35936">
    <property type="entry name" value="MEMBRANE-BOUND LYTIC MUREIN TRANSGLYCOSYLASE F"/>
    <property type="match status" value="1"/>
</dbReference>
<dbReference type="Gene3D" id="3.40.190.10">
    <property type="entry name" value="Periplasmic binding protein-like II"/>
    <property type="match status" value="2"/>
</dbReference>
<dbReference type="GO" id="GO:0015276">
    <property type="term" value="F:ligand-gated monoatomic ion channel activity"/>
    <property type="evidence" value="ECO:0007669"/>
    <property type="project" value="InterPro"/>
</dbReference>
<dbReference type="GO" id="GO:0016020">
    <property type="term" value="C:membrane"/>
    <property type="evidence" value="ECO:0007669"/>
    <property type="project" value="InterPro"/>
</dbReference>
<dbReference type="SMART" id="SM00062">
    <property type="entry name" value="PBPb"/>
    <property type="match status" value="1"/>
</dbReference>
<keyword evidence="6" id="KW-1185">Reference proteome</keyword>
<dbReference type="SMART" id="SM00079">
    <property type="entry name" value="PBPe"/>
    <property type="match status" value="1"/>
</dbReference>
<proteinExistence type="predicted"/>
<evidence type="ECO:0000313" key="5">
    <source>
        <dbReference type="EMBL" id="MBB6673521.1"/>
    </source>
</evidence>
<dbReference type="SUPFAM" id="SSF53850">
    <property type="entry name" value="Periplasmic binding protein-like II"/>
    <property type="match status" value="1"/>
</dbReference>
<organism evidence="5 6">
    <name type="scientific">Cohnella nanjingensis</name>
    <dbReference type="NCBI Taxonomy" id="1387779"/>
    <lineage>
        <taxon>Bacteria</taxon>
        <taxon>Bacillati</taxon>
        <taxon>Bacillota</taxon>
        <taxon>Bacilli</taxon>
        <taxon>Bacillales</taxon>
        <taxon>Paenibacillaceae</taxon>
        <taxon>Cohnella</taxon>
    </lineage>
</organism>
<dbReference type="EMBL" id="JACJVP010000040">
    <property type="protein sequence ID" value="MBB6673521.1"/>
    <property type="molecule type" value="Genomic_DNA"/>
</dbReference>
<reference evidence="5 6" key="1">
    <citation type="submission" date="2020-08" db="EMBL/GenBank/DDBJ databases">
        <title>Cohnella phylogeny.</title>
        <authorList>
            <person name="Dunlap C."/>
        </authorList>
    </citation>
    <scope>NUCLEOTIDE SEQUENCE [LARGE SCALE GENOMIC DNA]</scope>
    <source>
        <strain evidence="5 6">DSM 28246</strain>
    </source>
</reference>
<gene>
    <name evidence="5" type="ORF">H7C19_22840</name>
</gene>
<keyword evidence="1 2" id="KW-0732">Signal</keyword>
<feature type="chain" id="PRO_5038590459" evidence="2">
    <location>
        <begin position="23"/>
        <end position="284"/>
    </location>
</feature>